<evidence type="ECO:0000256" key="4">
    <source>
        <dbReference type="ARBA" id="ARBA00048574"/>
    </source>
</evidence>
<evidence type="ECO:0000313" key="5">
    <source>
        <dbReference type="EMBL" id="ERI73404.1"/>
    </source>
</evidence>
<comment type="caution">
    <text evidence="5">The sequence shown here is derived from an EMBL/GenBank/DDBJ whole genome shotgun (WGS) entry which is preliminary data.</text>
</comment>
<dbReference type="EC" id="2.7.7.61" evidence="1"/>
<evidence type="ECO:0000256" key="3">
    <source>
        <dbReference type="ARBA" id="ARBA00022695"/>
    </source>
</evidence>
<organism evidence="5 6">
    <name type="scientific">[Clostridium] symbiosum ATCC 14940</name>
    <dbReference type="NCBI Taxonomy" id="411472"/>
    <lineage>
        <taxon>Bacteria</taxon>
        <taxon>Bacillati</taxon>
        <taxon>Bacillota</taxon>
        <taxon>Clostridia</taxon>
        <taxon>Lachnospirales</taxon>
        <taxon>Lachnospiraceae</taxon>
        <taxon>Otoolea</taxon>
    </lineage>
</organism>
<dbReference type="Pfam" id="PF03802">
    <property type="entry name" value="CitX"/>
    <property type="match status" value="1"/>
</dbReference>
<evidence type="ECO:0000313" key="6">
    <source>
        <dbReference type="Proteomes" id="UP000016491"/>
    </source>
</evidence>
<comment type="catalytic activity">
    <reaction evidence="4">
        <text>apo-[citrate lyase ACP] + 2'-(5''-triphospho-alpha-D-ribosyl)-3'-dephospho-CoA = holo-[citrate lyase ACP] + diphosphate</text>
        <dbReference type="Rhea" id="RHEA:16333"/>
        <dbReference type="Rhea" id="RHEA-COMP:10157"/>
        <dbReference type="Rhea" id="RHEA-COMP:10158"/>
        <dbReference type="ChEBI" id="CHEBI:29999"/>
        <dbReference type="ChEBI" id="CHEBI:33019"/>
        <dbReference type="ChEBI" id="CHEBI:61378"/>
        <dbReference type="ChEBI" id="CHEBI:82683"/>
        <dbReference type="EC" id="2.7.7.61"/>
    </reaction>
</comment>
<dbReference type="AlphaFoldDB" id="A0ABC9TQF5"/>
<dbReference type="EMBL" id="AWSU01000395">
    <property type="protein sequence ID" value="ERI73404.1"/>
    <property type="molecule type" value="Genomic_DNA"/>
</dbReference>
<evidence type="ECO:0000256" key="2">
    <source>
        <dbReference type="ARBA" id="ARBA00022679"/>
    </source>
</evidence>
<dbReference type="Proteomes" id="UP000016491">
    <property type="component" value="Unassembled WGS sequence"/>
</dbReference>
<dbReference type="InterPro" id="IPR005551">
    <property type="entry name" value="CitX"/>
</dbReference>
<proteinExistence type="predicted"/>
<accession>A0ABC9TQF5</accession>
<evidence type="ECO:0000256" key="1">
    <source>
        <dbReference type="ARBA" id="ARBA00012524"/>
    </source>
</evidence>
<keyword evidence="2" id="KW-0808">Transferase</keyword>
<sequence length="191" mass="21924">MIWEDVKMDLAGNNEVMLEEMLDARERRVFLQNSLIQTYNKPIISFTLNIPGPVKVFDKIPETFEEGVRKIRQALCDSAITVYHESEVREKTGYEAFFAADASPLVLKCLMSELEDETSVGRLYDIDIIRQDGCKVSREETGRPCRTCLICGRPAHECSRSRRHSVEELVMHIEKLLGNTSKVPDNDRMKK</sequence>
<dbReference type="GO" id="GO:0050519">
    <property type="term" value="F:holo-citrate lyase synthase activity"/>
    <property type="evidence" value="ECO:0007669"/>
    <property type="project" value="UniProtKB-EC"/>
</dbReference>
<dbReference type="NCBIfam" id="TIGR03124">
    <property type="entry name" value="citrate_citX"/>
    <property type="match status" value="1"/>
</dbReference>
<keyword evidence="3" id="KW-0548">Nucleotidyltransferase</keyword>
<protein>
    <recommendedName>
        <fullName evidence="1">citrate lyase holo-[acyl-carrier protein] synthase</fullName>
        <ecNumber evidence="1">2.7.7.61</ecNumber>
    </recommendedName>
</protein>
<gene>
    <name evidence="5" type="ORF">CLOSYM_04923</name>
</gene>
<reference evidence="5 6" key="1">
    <citation type="submission" date="2013-07" db="EMBL/GenBank/DDBJ databases">
        <authorList>
            <person name="Weinstock G."/>
            <person name="Sodergren E."/>
            <person name="Wylie T."/>
            <person name="Fulton L."/>
            <person name="Fulton R."/>
            <person name="Fronick C."/>
            <person name="O'Laughlin M."/>
            <person name="Godfrey J."/>
            <person name="Miner T."/>
            <person name="Herter B."/>
            <person name="Appelbaum E."/>
            <person name="Cordes M."/>
            <person name="Lek S."/>
            <person name="Wollam A."/>
            <person name="Pepin K.H."/>
            <person name="Palsikar V.B."/>
            <person name="Mitreva M."/>
            <person name="Wilson R.K."/>
        </authorList>
    </citation>
    <scope>NUCLEOTIDE SEQUENCE [LARGE SCALE GENOMIC DNA]</scope>
    <source>
        <strain evidence="5 6">ATCC 14940</strain>
    </source>
</reference>
<dbReference type="NCBIfam" id="NF002383">
    <property type="entry name" value="PRK01392.1"/>
    <property type="match status" value="1"/>
</dbReference>
<name>A0ABC9TQF5_CLOSY</name>